<evidence type="ECO:0000313" key="2">
    <source>
        <dbReference type="Proteomes" id="UP001168642"/>
    </source>
</evidence>
<accession>A0ABT8VSH4</accession>
<gene>
    <name evidence="1" type="ORF">QVZ41_08730</name>
</gene>
<dbReference type="EMBL" id="JAUMIT010000003">
    <property type="protein sequence ID" value="MDO3694926.1"/>
    <property type="molecule type" value="Genomic_DNA"/>
</dbReference>
<proteinExistence type="predicted"/>
<dbReference type="Proteomes" id="UP001168642">
    <property type="component" value="Unassembled WGS sequence"/>
</dbReference>
<keyword evidence="2" id="KW-1185">Reference proteome</keyword>
<evidence type="ECO:0000313" key="1">
    <source>
        <dbReference type="EMBL" id="MDO3694926.1"/>
    </source>
</evidence>
<protein>
    <submittedName>
        <fullName evidence="1">Uncharacterized protein</fullName>
    </submittedName>
</protein>
<reference evidence="1" key="1">
    <citation type="submission" date="2023-07" db="EMBL/GenBank/DDBJ databases">
        <title>Wenyingzhuangia sp. chi5 genome sequencing and assembly.</title>
        <authorList>
            <person name="Park S."/>
        </authorList>
    </citation>
    <scope>NUCLEOTIDE SEQUENCE</scope>
    <source>
        <strain evidence="1">Chi5</strain>
    </source>
</reference>
<comment type="caution">
    <text evidence="1">The sequence shown here is derived from an EMBL/GenBank/DDBJ whole genome shotgun (WGS) entry which is preliminary data.</text>
</comment>
<dbReference type="RefSeq" id="WP_302884181.1">
    <property type="nucleotide sequence ID" value="NZ_JAUMIT010000003.1"/>
</dbReference>
<name>A0ABT8VSH4_9FLAO</name>
<organism evidence="1 2">
    <name type="scientific">Wenyingzhuangia gilva</name>
    <dbReference type="NCBI Taxonomy" id="3057677"/>
    <lineage>
        <taxon>Bacteria</taxon>
        <taxon>Pseudomonadati</taxon>
        <taxon>Bacteroidota</taxon>
        <taxon>Flavobacteriia</taxon>
        <taxon>Flavobacteriales</taxon>
        <taxon>Flavobacteriaceae</taxon>
        <taxon>Wenyingzhuangia</taxon>
    </lineage>
</organism>
<sequence>MRHSRTSGEFNVSVDFIIGEGQLSSYDKELLKRIDDIENLPQEDKQHIFYMIDNIVKAVKLKNI</sequence>